<accession>A0AAN7HKB5</accession>
<feature type="signal peptide" evidence="2">
    <location>
        <begin position="1"/>
        <end position="17"/>
    </location>
</feature>
<dbReference type="AlphaFoldDB" id="A0AAN7HKB5"/>
<dbReference type="Gene3D" id="2.160.20.10">
    <property type="entry name" value="Single-stranded right-handed beta-helix, Pectin lyase-like"/>
    <property type="match status" value="2"/>
</dbReference>
<dbReference type="Proteomes" id="UP001303647">
    <property type="component" value="Unassembled WGS sequence"/>
</dbReference>
<evidence type="ECO:0000256" key="2">
    <source>
        <dbReference type="SAM" id="SignalP"/>
    </source>
</evidence>
<organism evidence="4 5">
    <name type="scientific">Corynascus novoguineensis</name>
    <dbReference type="NCBI Taxonomy" id="1126955"/>
    <lineage>
        <taxon>Eukaryota</taxon>
        <taxon>Fungi</taxon>
        <taxon>Dikarya</taxon>
        <taxon>Ascomycota</taxon>
        <taxon>Pezizomycotina</taxon>
        <taxon>Sordariomycetes</taxon>
        <taxon>Sordariomycetidae</taxon>
        <taxon>Sordariales</taxon>
        <taxon>Chaetomiaceae</taxon>
        <taxon>Corynascus</taxon>
    </lineage>
</organism>
<evidence type="ECO:0000313" key="5">
    <source>
        <dbReference type="Proteomes" id="UP001303647"/>
    </source>
</evidence>
<feature type="chain" id="PRO_5042986417" evidence="2">
    <location>
        <begin position="18"/>
        <end position="874"/>
    </location>
</feature>
<dbReference type="Pfam" id="PF12708">
    <property type="entry name" value="Pect-lyase_RHGA_epim"/>
    <property type="match status" value="1"/>
</dbReference>
<sequence>MKAPFVFAIFIAACVTAQLPASALVEPRRSCQGPTPGSPQAWWRARIAHNGTTPTAADSTYKYYRTVVKYGADSSGKEDSSDAFNHAINAWNRTANTVTTLPAYIYVPPGTYLIKKPIQMLVNTFLIGDPLHPPTLVGDPALESDPVIRGFDSHQGKAGASKNFYMAVRNLRIDTTKMPSNIAASAIDWSVSQGCSLTNVHIRMPPSSGHIGITMNEGGSGTIISDCSFTGGAIGLRLANQQYMLKGLKFDGCNVGISVQRSMVSTVQECSFTNCNYGVDMGAANSSGAMSIVDSSVSKCTAGVNAYVSGGGQGSLVLDNFAVSDAVAVRSSSGETLRQDTVPSNQVWVLGNTNPDGYQSGKIYPIRRPKDLLVDGRYFTAPLPQYEKYDSSQVVSITEDPEHRVYGDNEHDDGPAINAILQKNANCKIVFFPQGIYRTNTTIHVPPGSRLTGEVFSTISGAGSHFSDLSNPQPVVRVGRPGDRGVAQLTDLLITVASPLPGAVLLQINTAPNPSSPGSVGVWNCVLRVGGAADSLVNTQCTAPEPATCRAAHTLLHLTPSASAYLEDVWGWVADHSLDDPSTHTSAIAKKSATEDPDQQQPSQPKPQPQPQPQPQTIAVGRGALVESGTAGPAWLVGTSFEHTVLYQYALRGARSVYLGQHQSETPYWQGKGAPVRAPAPWGGAETQKQEGEEEEGAELFEGCIEQKEEEKEELCRRAWGLHVSGGVKDVVVHGSAMWSFYGGATDGSWSDPECALTGGICQRNMAYVEDAERMWWFSASSKAAENLVVDGGNGGAGSKSSRGAVVTSMKEYPGGWGAVVAAYLRHTKGGGGDGGSDDGDGNGNDSGGAMAKVSGLGLVVMALTSLGALMLFG</sequence>
<keyword evidence="5" id="KW-1185">Reference proteome</keyword>
<dbReference type="InterPro" id="IPR011050">
    <property type="entry name" value="Pectin_lyase_fold/virulence"/>
</dbReference>
<dbReference type="CDD" id="cd23668">
    <property type="entry name" value="GH55_beta13glucanase-like"/>
    <property type="match status" value="1"/>
</dbReference>
<protein>
    <submittedName>
        <fullName evidence="4">Glucan 1,3-beta-glucosidase</fullName>
    </submittedName>
</protein>
<reference evidence="4" key="1">
    <citation type="journal article" date="2023" name="Mol. Phylogenet. Evol.">
        <title>Genome-scale phylogeny and comparative genomics of the fungal order Sordariales.</title>
        <authorList>
            <person name="Hensen N."/>
            <person name="Bonometti L."/>
            <person name="Westerberg I."/>
            <person name="Brannstrom I.O."/>
            <person name="Guillou S."/>
            <person name="Cros-Aarteil S."/>
            <person name="Calhoun S."/>
            <person name="Haridas S."/>
            <person name="Kuo A."/>
            <person name="Mondo S."/>
            <person name="Pangilinan J."/>
            <person name="Riley R."/>
            <person name="LaButti K."/>
            <person name="Andreopoulos B."/>
            <person name="Lipzen A."/>
            <person name="Chen C."/>
            <person name="Yan M."/>
            <person name="Daum C."/>
            <person name="Ng V."/>
            <person name="Clum A."/>
            <person name="Steindorff A."/>
            <person name="Ohm R.A."/>
            <person name="Martin F."/>
            <person name="Silar P."/>
            <person name="Natvig D.O."/>
            <person name="Lalanne C."/>
            <person name="Gautier V."/>
            <person name="Ament-Velasquez S.L."/>
            <person name="Kruys A."/>
            <person name="Hutchinson M.I."/>
            <person name="Powell A.J."/>
            <person name="Barry K."/>
            <person name="Miller A.N."/>
            <person name="Grigoriev I.V."/>
            <person name="Debuchy R."/>
            <person name="Gladieux P."/>
            <person name="Hiltunen Thoren M."/>
            <person name="Johannesson H."/>
        </authorList>
    </citation>
    <scope>NUCLEOTIDE SEQUENCE</scope>
    <source>
        <strain evidence="4">CBS 359.72</strain>
    </source>
</reference>
<dbReference type="PANTHER" id="PTHR33928">
    <property type="entry name" value="POLYGALACTURONASE QRT3"/>
    <property type="match status" value="1"/>
</dbReference>
<dbReference type="SUPFAM" id="SSF51126">
    <property type="entry name" value="Pectin lyase-like"/>
    <property type="match status" value="2"/>
</dbReference>
<evidence type="ECO:0000313" key="4">
    <source>
        <dbReference type="EMBL" id="KAK4248777.1"/>
    </source>
</evidence>
<dbReference type="PANTHER" id="PTHR33928:SF2">
    <property type="entry name" value="PECTATE LYASE SUPERFAMILY PROTEIN DOMAIN-CONTAINING PROTEIN-RELATED"/>
    <property type="match status" value="1"/>
</dbReference>
<dbReference type="InterPro" id="IPR012334">
    <property type="entry name" value="Pectin_lyas_fold"/>
</dbReference>
<dbReference type="InterPro" id="IPR024535">
    <property type="entry name" value="RHGA/B-epi-like_pectate_lyase"/>
</dbReference>
<proteinExistence type="predicted"/>
<name>A0AAN7HKB5_9PEZI</name>
<feature type="compositionally biased region" description="Pro residues" evidence="1">
    <location>
        <begin position="604"/>
        <end position="614"/>
    </location>
</feature>
<dbReference type="EMBL" id="MU857632">
    <property type="protein sequence ID" value="KAK4248777.1"/>
    <property type="molecule type" value="Genomic_DNA"/>
</dbReference>
<evidence type="ECO:0000256" key="1">
    <source>
        <dbReference type="SAM" id="MobiDB-lite"/>
    </source>
</evidence>
<feature type="domain" description="Rhamnogalacturonase A/B/Epimerase-like pectate lyase" evidence="3">
    <location>
        <begin position="65"/>
        <end position="280"/>
    </location>
</feature>
<evidence type="ECO:0000259" key="3">
    <source>
        <dbReference type="Pfam" id="PF12708"/>
    </source>
</evidence>
<keyword evidence="2" id="KW-0732">Signal</keyword>
<dbReference type="FunFam" id="2.160.20.10:FF:000049">
    <property type="entry name" value="Putative exo-beta-1,3-glucanase"/>
    <property type="match status" value="1"/>
</dbReference>
<feature type="region of interest" description="Disordered" evidence="1">
    <location>
        <begin position="581"/>
        <end position="616"/>
    </location>
</feature>
<gene>
    <name evidence="4" type="ORF">C7999DRAFT_40040</name>
</gene>
<reference evidence="4" key="2">
    <citation type="submission" date="2023-05" db="EMBL/GenBank/DDBJ databases">
        <authorList>
            <consortium name="Lawrence Berkeley National Laboratory"/>
            <person name="Steindorff A."/>
            <person name="Hensen N."/>
            <person name="Bonometti L."/>
            <person name="Westerberg I."/>
            <person name="Brannstrom I.O."/>
            <person name="Guillou S."/>
            <person name="Cros-Aarteil S."/>
            <person name="Calhoun S."/>
            <person name="Haridas S."/>
            <person name="Kuo A."/>
            <person name="Mondo S."/>
            <person name="Pangilinan J."/>
            <person name="Riley R."/>
            <person name="Labutti K."/>
            <person name="Andreopoulos B."/>
            <person name="Lipzen A."/>
            <person name="Chen C."/>
            <person name="Yanf M."/>
            <person name="Daum C."/>
            <person name="Ng V."/>
            <person name="Clum A."/>
            <person name="Ohm R."/>
            <person name="Martin F."/>
            <person name="Silar P."/>
            <person name="Natvig D."/>
            <person name="Lalanne C."/>
            <person name="Gautier V."/>
            <person name="Ament-Velasquez S.L."/>
            <person name="Kruys A."/>
            <person name="Hutchinson M.I."/>
            <person name="Powell A.J."/>
            <person name="Barry K."/>
            <person name="Miller A.N."/>
            <person name="Grigoriev I.V."/>
            <person name="Debuchy R."/>
            <person name="Gladieux P."/>
            <person name="Thoren M.H."/>
            <person name="Johannesson H."/>
        </authorList>
    </citation>
    <scope>NUCLEOTIDE SEQUENCE</scope>
    <source>
        <strain evidence="4">CBS 359.72</strain>
    </source>
</reference>
<dbReference type="GO" id="GO:0004650">
    <property type="term" value="F:polygalacturonase activity"/>
    <property type="evidence" value="ECO:0007669"/>
    <property type="project" value="InterPro"/>
</dbReference>
<comment type="caution">
    <text evidence="4">The sequence shown here is derived from an EMBL/GenBank/DDBJ whole genome shotgun (WGS) entry which is preliminary data.</text>
</comment>
<dbReference type="InterPro" id="IPR039279">
    <property type="entry name" value="QRT3-like"/>
</dbReference>